<dbReference type="InterPro" id="IPR036086">
    <property type="entry name" value="ParB/Sulfiredoxin_sf"/>
</dbReference>
<dbReference type="Proteomes" id="UP000007123">
    <property type="component" value="Unassembled WGS sequence"/>
</dbReference>
<dbReference type="AlphaFoldDB" id="K2QCA4"/>
<dbReference type="RefSeq" id="WP_006724028.1">
    <property type="nucleotide sequence ID" value="NZ_ALJF01000001.1"/>
</dbReference>
<evidence type="ECO:0000256" key="2">
    <source>
        <dbReference type="SAM" id="MobiDB-lite"/>
    </source>
</evidence>
<dbReference type="CDD" id="cd16405">
    <property type="entry name" value="RepB_like_N"/>
    <property type="match status" value="1"/>
</dbReference>
<dbReference type="PANTHER" id="PTHR33375">
    <property type="entry name" value="CHROMOSOME-PARTITIONING PROTEIN PARB-RELATED"/>
    <property type="match status" value="1"/>
</dbReference>
<dbReference type="InterPro" id="IPR003115">
    <property type="entry name" value="ParB_N"/>
</dbReference>
<feature type="region of interest" description="Disordered" evidence="2">
    <location>
        <begin position="1"/>
        <end position="30"/>
    </location>
</feature>
<dbReference type="GO" id="GO:0007059">
    <property type="term" value="P:chromosome segregation"/>
    <property type="evidence" value="ECO:0007669"/>
    <property type="project" value="TreeGrafter"/>
</dbReference>
<dbReference type="GO" id="GO:0005694">
    <property type="term" value="C:chromosome"/>
    <property type="evidence" value="ECO:0007669"/>
    <property type="project" value="TreeGrafter"/>
</dbReference>
<evidence type="ECO:0000256" key="1">
    <source>
        <dbReference type="ARBA" id="ARBA00006295"/>
    </source>
</evidence>
<dbReference type="Gene3D" id="1.10.10.2830">
    <property type="match status" value="1"/>
</dbReference>
<dbReference type="NCBIfam" id="TIGR03454">
    <property type="entry name" value="partition_RepB"/>
    <property type="match status" value="1"/>
</dbReference>
<dbReference type="GO" id="GO:0003677">
    <property type="term" value="F:DNA binding"/>
    <property type="evidence" value="ECO:0007669"/>
    <property type="project" value="InterPro"/>
</dbReference>
<dbReference type="eggNOG" id="COG1475">
    <property type="taxonomic scope" value="Bacteria"/>
</dbReference>
<sequence length="325" mass="35694">MARKDIFANITATDGPRSERKATPGYANRGASRSMISSLSELAEKAAIVDQALVGETVAELDPSLIDKSFISDRMGEDEEAFQELIEAIRERGQDTPVLVRPHPTDKGRYQIVFGHRRVRAARILGRPVKAVVKHVSDVDHVIAQGQENSARENLSFIERAAFAHHLQAIGHDRRTIQLALSIDGALLTRMLSVTARVPETIIQAIGAAKTIGRDRWLDLASAVEHPDALGQAETAVKAEGFNGLASEERFERVAMAARNANKPRRQMRPSGHWQSDDAAVTAEFKGAGKSFSISLKSKEAASFGRFIADNLERLHAEYRKQSKS</sequence>
<dbReference type="InterPro" id="IPR004437">
    <property type="entry name" value="ParB/RepB/Spo0J"/>
</dbReference>
<gene>
    <name evidence="4" type="ORF">QWE_00180</name>
</gene>
<dbReference type="PANTHER" id="PTHR33375:SF1">
    <property type="entry name" value="CHROMOSOME-PARTITIONING PROTEIN PARB-RELATED"/>
    <property type="match status" value="1"/>
</dbReference>
<dbReference type="Pfam" id="PF02195">
    <property type="entry name" value="ParB_N"/>
    <property type="match status" value="1"/>
</dbReference>
<dbReference type="Pfam" id="PF07506">
    <property type="entry name" value="RepB"/>
    <property type="match status" value="1"/>
</dbReference>
<evidence type="ECO:0000259" key="3">
    <source>
        <dbReference type="SMART" id="SM00470"/>
    </source>
</evidence>
<dbReference type="InterPro" id="IPR011111">
    <property type="entry name" value="Plasmid_RepB"/>
</dbReference>
<dbReference type="InterPro" id="IPR037972">
    <property type="entry name" value="RepB_N"/>
</dbReference>
<protein>
    <submittedName>
        <fullName evidence="4">Plasmid partitioning protein repb</fullName>
    </submittedName>
</protein>
<dbReference type="NCBIfam" id="TIGR00180">
    <property type="entry name" value="parB_part"/>
    <property type="match status" value="1"/>
</dbReference>
<dbReference type="InterPro" id="IPR017819">
    <property type="entry name" value="Plasmid_partition_RepB"/>
</dbReference>
<dbReference type="InterPro" id="IPR050336">
    <property type="entry name" value="Chromosome_partition/occlusion"/>
</dbReference>
<organism evidence="4 5">
    <name type="scientific">Agrobacterium albertimagni AOL15</name>
    <dbReference type="NCBI Taxonomy" id="1156935"/>
    <lineage>
        <taxon>Bacteria</taxon>
        <taxon>Pseudomonadati</taxon>
        <taxon>Pseudomonadota</taxon>
        <taxon>Alphaproteobacteria</taxon>
        <taxon>Hyphomicrobiales</taxon>
        <taxon>Rhizobiaceae</taxon>
        <taxon>Rhizobium/Agrobacterium group</taxon>
        <taxon>Agrobacterium</taxon>
    </lineage>
</organism>
<proteinExistence type="inferred from homology"/>
<keyword evidence="5" id="KW-1185">Reference proteome</keyword>
<dbReference type="STRING" id="1156935.QWE_00180"/>
<dbReference type="OrthoDB" id="7908920at2"/>
<dbReference type="SUPFAM" id="SSF110849">
    <property type="entry name" value="ParB/Sulfiredoxin"/>
    <property type="match status" value="1"/>
</dbReference>
<comment type="similarity">
    <text evidence="1">Belongs to the ParB family.</text>
</comment>
<accession>K2QCA4</accession>
<feature type="domain" description="ParB-like N-terminal" evidence="3">
    <location>
        <begin position="59"/>
        <end position="150"/>
    </location>
</feature>
<name>K2QCA4_9HYPH</name>
<dbReference type="PATRIC" id="fig|1156935.5.peg.34"/>
<dbReference type="SUPFAM" id="SSF109709">
    <property type="entry name" value="KorB DNA-binding domain-like"/>
    <property type="match status" value="1"/>
</dbReference>
<reference evidence="4 5" key="1">
    <citation type="journal article" date="2012" name="J. Bacteriol.">
        <title>Draft Genome Sequence of Agrobacterium albertimagni Strain AOL15.</title>
        <authorList>
            <person name="Trimble W.L."/>
            <person name="Phung le T."/>
            <person name="Meyer F."/>
            <person name="Gilbert J.A."/>
            <person name="Silver S."/>
        </authorList>
    </citation>
    <scope>NUCLEOTIDE SEQUENCE [LARGE SCALE GENOMIC DNA]</scope>
    <source>
        <strain evidence="4 5">AOL15</strain>
    </source>
</reference>
<dbReference type="SMART" id="SM00470">
    <property type="entry name" value="ParB"/>
    <property type="match status" value="1"/>
</dbReference>
<comment type="caution">
    <text evidence="4">The sequence shown here is derived from an EMBL/GenBank/DDBJ whole genome shotgun (WGS) entry which is preliminary data.</text>
</comment>
<evidence type="ECO:0000313" key="4">
    <source>
        <dbReference type="EMBL" id="EKF61574.1"/>
    </source>
</evidence>
<evidence type="ECO:0000313" key="5">
    <source>
        <dbReference type="Proteomes" id="UP000007123"/>
    </source>
</evidence>
<dbReference type="EMBL" id="ALJF01000001">
    <property type="protein sequence ID" value="EKF61574.1"/>
    <property type="molecule type" value="Genomic_DNA"/>
</dbReference>
<dbReference type="Gene3D" id="3.90.1530.30">
    <property type="match status" value="1"/>
</dbReference>